<reference evidence="2 3" key="1">
    <citation type="submission" date="2024-08" db="EMBL/GenBank/DDBJ databases">
        <title>The draft genome of Apodemus speciosus.</title>
        <authorList>
            <person name="Nabeshima K."/>
            <person name="Suzuki S."/>
            <person name="Onuma M."/>
        </authorList>
    </citation>
    <scope>NUCLEOTIDE SEQUENCE [LARGE SCALE GENOMIC DNA]</scope>
    <source>
        <strain evidence="2">IB14-021</strain>
    </source>
</reference>
<keyword evidence="3" id="KW-1185">Reference proteome</keyword>
<gene>
    <name evidence="2" type="ORF">APTSU1_001460900</name>
</gene>
<organism evidence="2 3">
    <name type="scientific">Apodemus speciosus</name>
    <name type="common">Large Japanese field mouse</name>
    <dbReference type="NCBI Taxonomy" id="105296"/>
    <lineage>
        <taxon>Eukaryota</taxon>
        <taxon>Metazoa</taxon>
        <taxon>Chordata</taxon>
        <taxon>Craniata</taxon>
        <taxon>Vertebrata</taxon>
        <taxon>Euteleostomi</taxon>
        <taxon>Mammalia</taxon>
        <taxon>Eutheria</taxon>
        <taxon>Euarchontoglires</taxon>
        <taxon>Glires</taxon>
        <taxon>Rodentia</taxon>
        <taxon>Myomorpha</taxon>
        <taxon>Muroidea</taxon>
        <taxon>Muridae</taxon>
        <taxon>Murinae</taxon>
        <taxon>Apodemus</taxon>
    </lineage>
</organism>
<accession>A0ABQ0FJG0</accession>
<proteinExistence type="predicted"/>
<keyword evidence="1" id="KW-0472">Membrane</keyword>
<keyword evidence="1" id="KW-1133">Transmembrane helix</keyword>
<protein>
    <submittedName>
        <fullName evidence="2">Solute carrier family 22 member 22</fullName>
    </submittedName>
</protein>
<evidence type="ECO:0000313" key="3">
    <source>
        <dbReference type="Proteomes" id="UP001623349"/>
    </source>
</evidence>
<dbReference type="EMBL" id="BAAFST010000015">
    <property type="protein sequence ID" value="GAB1299373.1"/>
    <property type="molecule type" value="Genomic_DNA"/>
</dbReference>
<dbReference type="Proteomes" id="UP001623349">
    <property type="component" value="Unassembled WGS sequence"/>
</dbReference>
<feature type="transmembrane region" description="Helical" evidence="1">
    <location>
        <begin position="16"/>
        <end position="32"/>
    </location>
</feature>
<keyword evidence="1" id="KW-0812">Transmembrane</keyword>
<comment type="caution">
    <text evidence="2">The sequence shown here is derived from an EMBL/GenBank/DDBJ whole genome shotgun (WGS) entry which is preliminary data.</text>
</comment>
<evidence type="ECO:0000256" key="1">
    <source>
        <dbReference type="SAM" id="Phobius"/>
    </source>
</evidence>
<sequence length="153" mass="17266">MDFDEILHHVGDSGRFQIWMIVILNILAMVYSPHDVMENFTAAIPAHHCSVNLDNLRSENGTVMNLTTEALMKISIPMGPNQKPEQCRRFKHTQWQFLDSNISTSNSTELETEPCLDGWTYDHSVFTSTIVTELTHLGPRNNVGSLQKGHLSA</sequence>
<evidence type="ECO:0000313" key="2">
    <source>
        <dbReference type="EMBL" id="GAB1299373.1"/>
    </source>
</evidence>
<name>A0ABQ0FJG0_APOSI</name>